<keyword evidence="4 7" id="KW-0418">Kinase</keyword>
<dbReference type="CDD" id="cd01166">
    <property type="entry name" value="KdgK"/>
    <property type="match status" value="1"/>
</dbReference>
<organism evidence="7 8">
    <name type="scientific">Motilibacter rhizosphaerae</name>
    <dbReference type="NCBI Taxonomy" id="598652"/>
    <lineage>
        <taxon>Bacteria</taxon>
        <taxon>Bacillati</taxon>
        <taxon>Actinomycetota</taxon>
        <taxon>Actinomycetes</taxon>
        <taxon>Motilibacterales</taxon>
        <taxon>Motilibacteraceae</taxon>
        <taxon>Motilibacter</taxon>
    </lineage>
</organism>
<keyword evidence="8" id="KW-1185">Reference proteome</keyword>
<dbReference type="Proteomes" id="UP000293638">
    <property type="component" value="Unassembled WGS sequence"/>
</dbReference>
<comment type="caution">
    <text evidence="7">The sequence shown here is derived from an EMBL/GenBank/DDBJ whole genome shotgun (WGS) entry which is preliminary data.</text>
</comment>
<gene>
    <name evidence="7" type="ORF">EV189_0902</name>
</gene>
<evidence type="ECO:0000313" key="8">
    <source>
        <dbReference type="Proteomes" id="UP000293638"/>
    </source>
</evidence>
<reference evidence="7 8" key="1">
    <citation type="submission" date="2019-02" db="EMBL/GenBank/DDBJ databases">
        <title>Genomic Encyclopedia of Type Strains, Phase IV (KMG-IV): sequencing the most valuable type-strain genomes for metagenomic binning, comparative biology and taxonomic classification.</title>
        <authorList>
            <person name="Goeker M."/>
        </authorList>
    </citation>
    <scope>NUCLEOTIDE SEQUENCE [LARGE SCALE GENOMIC DNA]</scope>
    <source>
        <strain evidence="7 8">DSM 45622</strain>
    </source>
</reference>
<evidence type="ECO:0000256" key="4">
    <source>
        <dbReference type="ARBA" id="ARBA00022777"/>
    </source>
</evidence>
<evidence type="ECO:0000313" key="7">
    <source>
        <dbReference type="EMBL" id="RZS91655.1"/>
    </source>
</evidence>
<accession>A0A4Q7NWQ4</accession>
<dbReference type="GO" id="GO:0005524">
    <property type="term" value="F:ATP binding"/>
    <property type="evidence" value="ECO:0007669"/>
    <property type="project" value="UniProtKB-KW"/>
</dbReference>
<dbReference type="PANTHER" id="PTHR43085:SF1">
    <property type="entry name" value="PSEUDOURIDINE KINASE-RELATED"/>
    <property type="match status" value="1"/>
</dbReference>
<dbReference type="EMBL" id="SGXD01000001">
    <property type="protein sequence ID" value="RZS91655.1"/>
    <property type="molecule type" value="Genomic_DNA"/>
</dbReference>
<evidence type="ECO:0000256" key="5">
    <source>
        <dbReference type="ARBA" id="ARBA00022840"/>
    </source>
</evidence>
<dbReference type="Gene3D" id="3.40.1190.20">
    <property type="match status" value="1"/>
</dbReference>
<dbReference type="InterPro" id="IPR050306">
    <property type="entry name" value="PfkB_Carbo_kinase"/>
</dbReference>
<evidence type="ECO:0000256" key="1">
    <source>
        <dbReference type="ARBA" id="ARBA00010688"/>
    </source>
</evidence>
<evidence type="ECO:0000256" key="3">
    <source>
        <dbReference type="ARBA" id="ARBA00022741"/>
    </source>
</evidence>
<dbReference type="InterPro" id="IPR011611">
    <property type="entry name" value="PfkB_dom"/>
</dbReference>
<keyword evidence="3" id="KW-0547">Nucleotide-binding</keyword>
<keyword evidence="2" id="KW-0808">Transferase</keyword>
<dbReference type="RefSeq" id="WP_231116051.1">
    <property type="nucleotide sequence ID" value="NZ_SGXD01000001.1"/>
</dbReference>
<dbReference type="GO" id="GO:0016301">
    <property type="term" value="F:kinase activity"/>
    <property type="evidence" value="ECO:0007669"/>
    <property type="project" value="UniProtKB-KW"/>
</dbReference>
<dbReference type="SUPFAM" id="SSF53613">
    <property type="entry name" value="Ribokinase-like"/>
    <property type="match status" value="1"/>
</dbReference>
<protein>
    <submittedName>
        <fullName evidence="7">2-dehydro-3-deoxygluconokinase</fullName>
    </submittedName>
</protein>
<feature type="domain" description="Carbohydrate kinase PfkB" evidence="6">
    <location>
        <begin position="6"/>
        <end position="334"/>
    </location>
</feature>
<dbReference type="Pfam" id="PF00294">
    <property type="entry name" value="PfkB"/>
    <property type="match status" value="1"/>
</dbReference>
<dbReference type="AlphaFoldDB" id="A0A4Q7NWQ4"/>
<evidence type="ECO:0000259" key="6">
    <source>
        <dbReference type="Pfam" id="PF00294"/>
    </source>
</evidence>
<keyword evidence="5" id="KW-0067">ATP-binding</keyword>
<proteinExistence type="inferred from homology"/>
<dbReference type="InterPro" id="IPR029056">
    <property type="entry name" value="Ribokinase-like"/>
</dbReference>
<dbReference type="PANTHER" id="PTHR43085">
    <property type="entry name" value="HEXOKINASE FAMILY MEMBER"/>
    <property type="match status" value="1"/>
</dbReference>
<name>A0A4Q7NWQ4_9ACTN</name>
<comment type="similarity">
    <text evidence="1">Belongs to the carbohydrate kinase PfkB family.</text>
</comment>
<evidence type="ECO:0000256" key="2">
    <source>
        <dbReference type="ARBA" id="ARBA00022679"/>
    </source>
</evidence>
<sequence>MSGPVLALGEVMLRFDPGEERIATARSFRVWEGGGEYNVAKALASCFGRPARVVTALVDDPLGQLVAREARAGGVDTSAVRWVPAYGPLGHARTGLNFVERGAGVRGALGVSDRSSSAASQLRPEDLDWDLLLTGASWLHTGGVFAALSDTTALVAEQALDAAARHGVRTSYDTNYRPSLWRHRGGREAALLLDERLASRADVVFGALGLDAEDHGELATVDELAEALARLGESRGHDQLLVSSWRRVPSAVANDFSGAAWSRATGAVTGPVLAGVPVLDRIGSGDAYAAGVLHRLLDAEDHRDPGADALREGLALGVAAGALTMSTPGDSLCASAAEVEALARGGTAHVRR</sequence>